<dbReference type="Pfam" id="PF05488">
    <property type="entry name" value="PAAR_motif"/>
    <property type="match status" value="1"/>
</dbReference>
<dbReference type="KEGG" id="xor:XOC_1271"/>
<dbReference type="RefSeq" id="WP_014502348.1">
    <property type="nucleotide sequence ID" value="NC_017267.2"/>
</dbReference>
<gene>
    <name evidence="1" type="ORF">XOC_1271</name>
</gene>
<dbReference type="CDD" id="cd14744">
    <property type="entry name" value="PAAR_CT_2"/>
    <property type="match status" value="1"/>
</dbReference>
<dbReference type="HOGENOM" id="CLU_113188_0_0_6"/>
<protein>
    <recommendedName>
        <fullName evidence="3">PAAR domain-containing protein</fullName>
    </recommendedName>
</protein>
<dbReference type="Proteomes" id="UP000008851">
    <property type="component" value="Chromosome"/>
</dbReference>
<proteinExistence type="predicted"/>
<evidence type="ECO:0000313" key="1">
    <source>
        <dbReference type="EMBL" id="AEQ95459.1"/>
    </source>
</evidence>
<dbReference type="EMBL" id="CP003057">
    <property type="protein sequence ID" value="AEQ95459.1"/>
    <property type="molecule type" value="Genomic_DNA"/>
</dbReference>
<name>G7TH71_XANOB</name>
<sequence>MPAPIRLGDPTTGDGRVISARLGNVATIDGKPVVVRGDRATCQRHHGIFAFVEADDSSTFDDLGIVLQGHRLACGCHALSTLGASFDVTPTAPHAGGVAVAASGLQQAGGAIGAGLLANAVERDDSAPPFSGRFELLDEASGQPVAGRRVRLSTPSGKQLDGVTDAQGMTDWLASDSDEPLMFQWLDADKNIGP</sequence>
<evidence type="ECO:0000313" key="2">
    <source>
        <dbReference type="Proteomes" id="UP000008851"/>
    </source>
</evidence>
<accession>G7TH71</accession>
<reference evidence="1 2" key="1">
    <citation type="journal article" date="2011" name="J. Bacteriol.">
        <title>Two new complete genome sequences offer insight into host and tissue specificity of plant pathogenic Xanthomonas spp.</title>
        <authorList>
            <person name="Bogdanove A.J."/>
            <person name="Koebnik R."/>
            <person name="Lu H."/>
            <person name="Furutani A."/>
            <person name="Angiuoli S.V."/>
            <person name="Patil P.B."/>
            <person name="Van Sluys M.A."/>
            <person name="Ryan R.P."/>
            <person name="Meyer D.F."/>
            <person name="Han S.W."/>
            <person name="Aparna G."/>
            <person name="Rajaram M."/>
            <person name="Delcher A.L."/>
            <person name="Phillippy A.M."/>
            <person name="Puiu D."/>
            <person name="Schatz M.C."/>
            <person name="Shumway M."/>
            <person name="Sommer D.D."/>
            <person name="Trapnell C."/>
            <person name="Benahmed F."/>
            <person name="Dimitrov G."/>
            <person name="Madupu R."/>
            <person name="Radune D."/>
            <person name="Sullivan S."/>
            <person name="Jha G."/>
            <person name="Ishihara H."/>
            <person name="Lee S.W."/>
            <person name="Pandey A."/>
            <person name="Sharma V."/>
            <person name="Sriariyanun M."/>
            <person name="Szurek B."/>
            <person name="Vera-Cruz C.M."/>
            <person name="Dorman K.S."/>
            <person name="Ronald P.C."/>
            <person name="Verdier V."/>
            <person name="Dow J.M."/>
            <person name="Sonti R.V."/>
            <person name="Tsuge S."/>
            <person name="Brendel V.P."/>
            <person name="Rabinowicz P.D."/>
            <person name="Leach J.E."/>
            <person name="White F.F."/>
            <person name="Salzberg S.L."/>
        </authorList>
    </citation>
    <scope>NUCLEOTIDE SEQUENCE [LARGE SCALE GENOMIC DNA]</scope>
    <source>
        <strain evidence="1 2">BLS256</strain>
    </source>
</reference>
<dbReference type="eggNOG" id="COG4104">
    <property type="taxonomic scope" value="Bacteria"/>
</dbReference>
<evidence type="ECO:0008006" key="3">
    <source>
        <dbReference type="Google" id="ProtNLM"/>
    </source>
</evidence>
<dbReference type="AlphaFoldDB" id="G7TH71"/>
<dbReference type="InterPro" id="IPR008727">
    <property type="entry name" value="PAAR_motif"/>
</dbReference>
<organism evidence="1 2">
    <name type="scientific">Xanthomonas oryzae pv. oryzicola (strain BLS256)</name>
    <dbReference type="NCBI Taxonomy" id="383407"/>
    <lineage>
        <taxon>Bacteria</taxon>
        <taxon>Pseudomonadati</taxon>
        <taxon>Pseudomonadota</taxon>
        <taxon>Gammaproteobacteria</taxon>
        <taxon>Lysobacterales</taxon>
        <taxon>Lysobacteraceae</taxon>
        <taxon>Xanthomonas</taxon>
    </lineage>
</organism>